<feature type="transmembrane region" description="Helical" evidence="1">
    <location>
        <begin position="12"/>
        <end position="37"/>
    </location>
</feature>
<keyword evidence="1" id="KW-0812">Transmembrane</keyword>
<proteinExistence type="predicted"/>
<dbReference type="InterPro" id="IPR046050">
    <property type="entry name" value="DUF6008"/>
</dbReference>
<dbReference type="AlphaFoldDB" id="A0A9X2N8F2"/>
<dbReference type="Proteomes" id="UP001144096">
    <property type="component" value="Unassembled WGS sequence"/>
</dbReference>
<evidence type="ECO:0000313" key="2">
    <source>
        <dbReference type="EMBL" id="MCR6483914.1"/>
    </source>
</evidence>
<dbReference type="Pfam" id="PF19471">
    <property type="entry name" value="DUF6008"/>
    <property type="match status" value="1"/>
</dbReference>
<name>A0A9X2N8F2_9PSEU</name>
<keyword evidence="1" id="KW-0472">Membrane</keyword>
<reference evidence="2" key="1">
    <citation type="submission" date="2022-06" db="EMBL/GenBank/DDBJ databases">
        <title>Amycolatopsis iheyaensis sp. nov., a new species of the genus Amycolatopsis isolated from soil in Iheya island, Japan.</title>
        <authorList>
            <person name="Ngamcharungchit C."/>
            <person name="Kanto H."/>
            <person name="Take A."/>
            <person name="Intra B."/>
            <person name="Matsumoto A."/>
            <person name="Panbangred W."/>
            <person name="Inahashi Y."/>
        </authorList>
    </citation>
    <scope>NUCLEOTIDE SEQUENCE</scope>
    <source>
        <strain evidence="2">OK19-0408</strain>
    </source>
</reference>
<sequence>MTMPMDAMPGWAVPGAILLVLWAVAMWAAVGVLAYANRGPVRPWVYRGSIAVIGIGVLGQLGHVQEHIFQVGYWLGHPNSPAWMTPWGTGLADGLQMILPNRPTFGMELLHLTGNFIFLAGLAGVMVITRRALGTRSRRWAKMGVWMQGLHGLEHLVLTLSVAFGSRAIGLSTFFGLVEPGIGLSAYRVWWHFVANVIGTIIFGLALHHLWKERREVRATFSVRPLPELTEQAA</sequence>
<feature type="transmembrane region" description="Helical" evidence="1">
    <location>
        <begin position="109"/>
        <end position="129"/>
    </location>
</feature>
<feature type="transmembrane region" description="Helical" evidence="1">
    <location>
        <begin position="150"/>
        <end position="169"/>
    </location>
</feature>
<feature type="transmembrane region" description="Helical" evidence="1">
    <location>
        <begin position="44"/>
        <end position="64"/>
    </location>
</feature>
<keyword evidence="3" id="KW-1185">Reference proteome</keyword>
<keyword evidence="1" id="KW-1133">Transmembrane helix</keyword>
<organism evidence="2 3">
    <name type="scientific">Amycolatopsis iheyensis</name>
    <dbReference type="NCBI Taxonomy" id="2945988"/>
    <lineage>
        <taxon>Bacteria</taxon>
        <taxon>Bacillati</taxon>
        <taxon>Actinomycetota</taxon>
        <taxon>Actinomycetes</taxon>
        <taxon>Pseudonocardiales</taxon>
        <taxon>Pseudonocardiaceae</taxon>
        <taxon>Amycolatopsis</taxon>
    </lineage>
</organism>
<evidence type="ECO:0000313" key="3">
    <source>
        <dbReference type="Proteomes" id="UP001144096"/>
    </source>
</evidence>
<feature type="transmembrane region" description="Helical" evidence="1">
    <location>
        <begin position="189"/>
        <end position="211"/>
    </location>
</feature>
<evidence type="ECO:0000256" key="1">
    <source>
        <dbReference type="SAM" id="Phobius"/>
    </source>
</evidence>
<dbReference type="EMBL" id="JAMXQV010000006">
    <property type="protein sequence ID" value="MCR6483914.1"/>
    <property type="molecule type" value="Genomic_DNA"/>
</dbReference>
<accession>A0A9X2N8F2</accession>
<gene>
    <name evidence="2" type="ORF">M8542_13905</name>
</gene>
<dbReference type="RefSeq" id="WP_257920539.1">
    <property type="nucleotide sequence ID" value="NZ_JAMXQV010000006.1"/>
</dbReference>
<protein>
    <submittedName>
        <fullName evidence="2">DUF6008 family protein</fullName>
    </submittedName>
</protein>
<comment type="caution">
    <text evidence="2">The sequence shown here is derived from an EMBL/GenBank/DDBJ whole genome shotgun (WGS) entry which is preliminary data.</text>
</comment>